<keyword evidence="2 6" id="KW-0288">FMN</keyword>
<dbReference type="EC" id="1.6.5.-" evidence="6"/>
<comment type="similarity">
    <text evidence="6">Belongs to the azoreductase type 1 family.</text>
</comment>
<comment type="subunit">
    <text evidence="6">Homodimer.</text>
</comment>
<feature type="domain" description="Flavodoxin-like fold" evidence="7">
    <location>
        <begin position="2"/>
        <end position="196"/>
    </location>
</feature>
<evidence type="ECO:0000313" key="9">
    <source>
        <dbReference type="Proteomes" id="UP000023775"/>
    </source>
</evidence>
<dbReference type="EMBL" id="APVG01000048">
    <property type="protein sequence ID" value="ENY70959.1"/>
    <property type="molecule type" value="Genomic_DNA"/>
</dbReference>
<dbReference type="Gene3D" id="3.40.50.360">
    <property type="match status" value="1"/>
</dbReference>
<evidence type="ECO:0000256" key="4">
    <source>
        <dbReference type="ARBA" id="ARBA00023027"/>
    </source>
</evidence>
<dbReference type="InterPro" id="IPR023048">
    <property type="entry name" value="NADH:quinone_OxRdtase_FMN_depd"/>
</dbReference>
<feature type="binding site" evidence="6">
    <location>
        <begin position="95"/>
        <end position="98"/>
    </location>
    <ligand>
        <name>FMN</name>
        <dbReference type="ChEBI" id="CHEBI:58210"/>
    </ligand>
</feature>
<comment type="function">
    <text evidence="6">Also exhibits azoreductase activity. Catalyzes the reductive cleavage of the azo bond in aromatic azo compounds to the corresponding amines.</text>
</comment>
<dbReference type="EC" id="1.7.1.17" evidence="6"/>
<evidence type="ECO:0000259" key="7">
    <source>
        <dbReference type="Pfam" id="PF02525"/>
    </source>
</evidence>
<dbReference type="RefSeq" id="WP_005358132.1">
    <property type="nucleotide sequence ID" value="NZ_APVG01000048.1"/>
</dbReference>
<comment type="catalytic activity">
    <reaction evidence="6">
        <text>2 a quinone + NADH + H(+) = 2 a 1,4-benzosemiquinone + NAD(+)</text>
        <dbReference type="Rhea" id="RHEA:65952"/>
        <dbReference type="ChEBI" id="CHEBI:15378"/>
        <dbReference type="ChEBI" id="CHEBI:57540"/>
        <dbReference type="ChEBI" id="CHEBI:57945"/>
        <dbReference type="ChEBI" id="CHEBI:132124"/>
        <dbReference type="ChEBI" id="CHEBI:134225"/>
    </reaction>
</comment>
<comment type="function">
    <text evidence="6">Quinone reductase that provides resistance to thiol-specific stress caused by electrophilic quinones.</text>
</comment>
<dbReference type="eggNOG" id="COG1182">
    <property type="taxonomic scope" value="Bacteria"/>
</dbReference>
<dbReference type="OrthoDB" id="9787136at2"/>
<dbReference type="AlphaFoldDB" id="N9TXW1"/>
<evidence type="ECO:0000256" key="6">
    <source>
        <dbReference type="HAMAP-Rule" id="MF_01216"/>
    </source>
</evidence>
<comment type="cofactor">
    <cofactor evidence="6">
        <name>FMN</name>
        <dbReference type="ChEBI" id="CHEBI:58210"/>
    </cofactor>
    <text evidence="6">Binds 1 FMN per subunit.</text>
</comment>
<comment type="caution">
    <text evidence="6">Lacks conserved residue(s) required for the propagation of feature annotation.</text>
</comment>
<dbReference type="InterPro" id="IPR029039">
    <property type="entry name" value="Flavoprotein-like_sf"/>
</dbReference>
<keyword evidence="9" id="KW-1185">Reference proteome</keyword>
<organism evidence="8 9">
    <name type="scientific">Aeromonas diversa CDC 2478-85</name>
    <dbReference type="NCBI Taxonomy" id="1268237"/>
    <lineage>
        <taxon>Bacteria</taxon>
        <taxon>Pseudomonadati</taxon>
        <taxon>Pseudomonadota</taxon>
        <taxon>Gammaproteobacteria</taxon>
        <taxon>Aeromonadales</taxon>
        <taxon>Aeromonadaceae</taxon>
        <taxon>Aeromonas</taxon>
    </lineage>
</organism>
<dbReference type="Pfam" id="PF02525">
    <property type="entry name" value="Flavodoxin_2"/>
    <property type="match status" value="1"/>
</dbReference>
<evidence type="ECO:0000256" key="3">
    <source>
        <dbReference type="ARBA" id="ARBA00023002"/>
    </source>
</evidence>
<proteinExistence type="inferred from homology"/>
<dbReference type="GO" id="GO:0016652">
    <property type="term" value="F:oxidoreductase activity, acting on NAD(P)H as acceptor"/>
    <property type="evidence" value="ECO:0007669"/>
    <property type="project" value="UniProtKB-UniRule"/>
</dbReference>
<evidence type="ECO:0000313" key="8">
    <source>
        <dbReference type="EMBL" id="ENY70959.1"/>
    </source>
</evidence>
<protein>
    <recommendedName>
        <fullName evidence="6">FMN dependent NADH:quinone oxidoreductase</fullName>
        <ecNumber evidence="6">1.6.5.-</ecNumber>
    </recommendedName>
    <alternativeName>
        <fullName evidence="6">Azo-dye reductase</fullName>
    </alternativeName>
    <alternativeName>
        <fullName evidence="6">FMN-dependent NADH-azo compound oxidoreductase</fullName>
    </alternativeName>
    <alternativeName>
        <fullName evidence="6">FMN-dependent NADH-azoreductase</fullName>
        <ecNumber evidence="6">1.7.1.17</ecNumber>
    </alternativeName>
</protein>
<keyword evidence="3 6" id="KW-0560">Oxidoreductase</keyword>
<dbReference type="GO" id="GO:0016655">
    <property type="term" value="F:oxidoreductase activity, acting on NAD(P)H, quinone or similar compound as acceptor"/>
    <property type="evidence" value="ECO:0007669"/>
    <property type="project" value="InterPro"/>
</dbReference>
<accession>N9TXW1</accession>
<feature type="binding site" evidence="6">
    <location>
        <begin position="16"/>
        <end position="18"/>
    </location>
    <ligand>
        <name>FMN</name>
        <dbReference type="ChEBI" id="CHEBI:58210"/>
    </ligand>
</feature>
<keyword evidence="1 6" id="KW-0285">Flavoprotein</keyword>
<dbReference type="InterPro" id="IPR003680">
    <property type="entry name" value="Flavodoxin_fold"/>
</dbReference>
<feature type="binding site" evidence="6">
    <location>
        <position position="10"/>
    </location>
    <ligand>
        <name>FMN</name>
        <dbReference type="ChEBI" id="CHEBI:58210"/>
    </ligand>
</feature>
<evidence type="ECO:0000256" key="5">
    <source>
        <dbReference type="ARBA" id="ARBA00048542"/>
    </source>
</evidence>
<dbReference type="SUPFAM" id="SSF52218">
    <property type="entry name" value="Flavoproteins"/>
    <property type="match status" value="1"/>
</dbReference>
<reference evidence="8 9" key="1">
    <citation type="journal article" date="2013" name="Genome Announc.">
        <title>Draft Genome Sequence of the Aeromonas diversa Type Strain.</title>
        <authorList>
            <person name="Farfan M."/>
            <person name="Spataro N."/>
            <person name="Sanglas A."/>
            <person name="Albarral V."/>
            <person name="Loren J.G."/>
            <person name="Bosch E."/>
            <person name="Fuste M.C."/>
        </authorList>
    </citation>
    <scope>NUCLEOTIDE SEQUENCE [LARGE SCALE GENOMIC DNA]</scope>
    <source>
        <strain evidence="8 9">2478-85</strain>
    </source>
</reference>
<comment type="catalytic activity">
    <reaction evidence="5">
        <text>N,N-dimethyl-1,4-phenylenediamine + anthranilate + 2 NAD(+) = 2-(4-dimethylaminophenyl)diazenylbenzoate + 2 NADH + 2 H(+)</text>
        <dbReference type="Rhea" id="RHEA:55872"/>
        <dbReference type="ChEBI" id="CHEBI:15378"/>
        <dbReference type="ChEBI" id="CHEBI:15783"/>
        <dbReference type="ChEBI" id="CHEBI:16567"/>
        <dbReference type="ChEBI" id="CHEBI:57540"/>
        <dbReference type="ChEBI" id="CHEBI:57945"/>
        <dbReference type="ChEBI" id="CHEBI:71579"/>
        <dbReference type="EC" id="1.7.1.17"/>
    </reaction>
    <physiologicalReaction direction="right-to-left" evidence="5">
        <dbReference type="Rhea" id="RHEA:55874"/>
    </physiologicalReaction>
</comment>
<dbReference type="PATRIC" id="fig|1268237.3.peg.3061"/>
<dbReference type="GO" id="GO:0010181">
    <property type="term" value="F:FMN binding"/>
    <property type="evidence" value="ECO:0007669"/>
    <property type="project" value="UniProtKB-UniRule"/>
</dbReference>
<keyword evidence="4 6" id="KW-0520">NAD</keyword>
<evidence type="ECO:0000256" key="1">
    <source>
        <dbReference type="ARBA" id="ARBA00022630"/>
    </source>
</evidence>
<dbReference type="HAMAP" id="MF_01216">
    <property type="entry name" value="Azoreductase_type1"/>
    <property type="match status" value="1"/>
</dbReference>
<dbReference type="GO" id="GO:0009055">
    <property type="term" value="F:electron transfer activity"/>
    <property type="evidence" value="ECO:0007669"/>
    <property type="project" value="UniProtKB-UniRule"/>
</dbReference>
<evidence type="ECO:0000256" key="2">
    <source>
        <dbReference type="ARBA" id="ARBA00022643"/>
    </source>
</evidence>
<name>N9TXW1_9GAMM</name>
<dbReference type="PANTHER" id="PTHR43741:SF2">
    <property type="entry name" value="FMN-DEPENDENT NADH:QUINONE OXIDOREDUCTASE"/>
    <property type="match status" value="1"/>
</dbReference>
<sequence>MSKILVLKSSILGGYSQSSALIDHFLAERQARGEADSVTVRELAELDLPVLDGELAGALRGGDNLSERARQAVALSDELVAELKASDMVVIAAPMYNFNIPTQLKNWIDLVARAGVTFKYTETGPVGLVDGVRAVVVSPRGGMHLGQPSDLVTPYMKVFLGFIGIKNVDFIYAEGMGMGPDAVAKGLEAARARVAELVA</sequence>
<comment type="caution">
    <text evidence="8">The sequence shown here is derived from an EMBL/GenBank/DDBJ whole genome shotgun (WGS) entry which is preliminary data.</text>
</comment>
<dbReference type="Proteomes" id="UP000023775">
    <property type="component" value="Unassembled WGS sequence"/>
</dbReference>
<gene>
    <name evidence="6" type="primary">azoR</name>
    <name evidence="8" type="ORF">G114_15551</name>
</gene>
<dbReference type="PANTHER" id="PTHR43741">
    <property type="entry name" value="FMN-DEPENDENT NADH-AZOREDUCTASE 1"/>
    <property type="match status" value="1"/>
</dbReference>
<dbReference type="InterPro" id="IPR050104">
    <property type="entry name" value="FMN-dep_NADH:Q_OxRdtase_AzoR1"/>
</dbReference>